<dbReference type="SUPFAM" id="SSF56349">
    <property type="entry name" value="DNA breaking-rejoining enzymes"/>
    <property type="match status" value="1"/>
</dbReference>
<feature type="region of interest" description="Disordered" evidence="6">
    <location>
        <begin position="125"/>
        <end position="158"/>
    </location>
</feature>
<sequence length="444" mass="49398">MGANRYAIREQTSGRAQARWYDDTGKRRSKTFATRTEAKKFLDNIKSDRNRGDYIDPNEARRTFREVAELWFRSRNLRPKTAKSYRTILEQRIYPTFADRPIGGITTMDLTAWITDLSLHGKRINHNNKGAADLTNPNTLKDRQRRERLAEQRRQNGIAEPVGAPLAAGTVGNAVRVMNQVLDAAVRARYLRGNPANGLTRDDMPRHHREEVTFLTVAQVELLAQAIEATADEAGSEDSAAYGLLVRFAAQTGMRAGEICGLRWENVDLLRHRVTVCESISTINSGEWYVVPPKTNKTRHVPLPPALAGALATHAQGQAARGAFAPEAYVWPTPRATDGDWYGNAPMHWGRDFYLVYWKKAALRAGLSSTLRAHDLRHTCAALLIAANVPAKAIQAHLGHSSFKVTMDIYGHLYEDASDAVTDAMSAAFATPVTETKNVRAIRS</sequence>
<proteinExistence type="inferred from homology"/>
<evidence type="ECO:0000256" key="1">
    <source>
        <dbReference type="ARBA" id="ARBA00008857"/>
    </source>
</evidence>
<dbReference type="InterPro" id="IPR004107">
    <property type="entry name" value="Integrase_SAM-like_N"/>
</dbReference>
<dbReference type="InterPro" id="IPR010998">
    <property type="entry name" value="Integrase_recombinase_N"/>
</dbReference>
<evidence type="ECO:0000256" key="6">
    <source>
        <dbReference type="SAM" id="MobiDB-lite"/>
    </source>
</evidence>
<keyword evidence="10" id="KW-1185">Reference proteome</keyword>
<evidence type="ECO:0000256" key="3">
    <source>
        <dbReference type="ARBA" id="ARBA00023125"/>
    </source>
</evidence>
<feature type="compositionally biased region" description="Basic and acidic residues" evidence="6">
    <location>
        <begin position="140"/>
        <end position="154"/>
    </location>
</feature>
<dbReference type="InterPro" id="IPR002104">
    <property type="entry name" value="Integrase_catalytic"/>
</dbReference>
<accession>A0ABT4MIB4</accession>
<keyword evidence="2" id="KW-0229">DNA integration</keyword>
<dbReference type="InterPro" id="IPR013762">
    <property type="entry name" value="Integrase-like_cat_sf"/>
</dbReference>
<dbReference type="PROSITE" id="PS51898">
    <property type="entry name" value="TYR_RECOMBINASE"/>
    <property type="match status" value="1"/>
</dbReference>
<feature type="domain" description="Tyr recombinase" evidence="7">
    <location>
        <begin position="210"/>
        <end position="423"/>
    </location>
</feature>
<evidence type="ECO:0000256" key="2">
    <source>
        <dbReference type="ARBA" id="ARBA00022908"/>
    </source>
</evidence>
<evidence type="ECO:0000256" key="4">
    <source>
        <dbReference type="ARBA" id="ARBA00023172"/>
    </source>
</evidence>
<dbReference type="InterPro" id="IPR011010">
    <property type="entry name" value="DNA_brk_join_enz"/>
</dbReference>
<keyword evidence="4" id="KW-0233">DNA recombination</keyword>
<evidence type="ECO:0000313" key="10">
    <source>
        <dbReference type="Proteomes" id="UP001081071"/>
    </source>
</evidence>
<keyword evidence="3 5" id="KW-0238">DNA-binding</keyword>
<reference evidence="9" key="1">
    <citation type="submission" date="2022-12" db="EMBL/GenBank/DDBJ databases">
        <authorList>
            <person name="Krivoruchko A.V."/>
            <person name="Elkin A."/>
        </authorList>
    </citation>
    <scope>NUCLEOTIDE SEQUENCE</scope>
    <source>
        <strain evidence="9">IEGM 1391</strain>
    </source>
</reference>
<dbReference type="EMBL" id="JAPWIJ010000008">
    <property type="protein sequence ID" value="MCZ4520727.1"/>
    <property type="molecule type" value="Genomic_DNA"/>
</dbReference>
<organism evidence="9 10">
    <name type="scientific">Rhodococcus ruber</name>
    <dbReference type="NCBI Taxonomy" id="1830"/>
    <lineage>
        <taxon>Bacteria</taxon>
        <taxon>Bacillati</taxon>
        <taxon>Actinomycetota</taxon>
        <taxon>Actinomycetes</taxon>
        <taxon>Mycobacteriales</taxon>
        <taxon>Nocardiaceae</taxon>
        <taxon>Rhodococcus</taxon>
    </lineage>
</organism>
<evidence type="ECO:0000313" key="9">
    <source>
        <dbReference type="EMBL" id="MCZ4520727.1"/>
    </source>
</evidence>
<name>A0ABT4MIB4_9NOCA</name>
<dbReference type="Pfam" id="PF00589">
    <property type="entry name" value="Phage_integrase"/>
    <property type="match status" value="1"/>
</dbReference>
<dbReference type="Proteomes" id="UP001081071">
    <property type="component" value="Unassembled WGS sequence"/>
</dbReference>
<comment type="caution">
    <text evidence="9">The sequence shown here is derived from an EMBL/GenBank/DDBJ whole genome shotgun (WGS) entry which is preliminary data.</text>
</comment>
<evidence type="ECO:0000256" key="5">
    <source>
        <dbReference type="PROSITE-ProRule" id="PRU01248"/>
    </source>
</evidence>
<dbReference type="RefSeq" id="WP_269607153.1">
    <property type="nucleotide sequence ID" value="NZ_JAPWIJ010000008.1"/>
</dbReference>
<evidence type="ECO:0000259" key="8">
    <source>
        <dbReference type="PROSITE" id="PS51900"/>
    </source>
</evidence>
<protein>
    <submittedName>
        <fullName evidence="9">Tyrosine-type recombinase/integrase</fullName>
    </submittedName>
</protein>
<comment type="similarity">
    <text evidence="1">Belongs to the 'phage' integrase family.</text>
</comment>
<dbReference type="Gene3D" id="1.10.443.10">
    <property type="entry name" value="Intergrase catalytic core"/>
    <property type="match status" value="1"/>
</dbReference>
<dbReference type="PANTHER" id="PTHR30349:SF64">
    <property type="entry name" value="PROPHAGE INTEGRASE INTD-RELATED"/>
    <property type="match status" value="1"/>
</dbReference>
<dbReference type="CDD" id="cd01189">
    <property type="entry name" value="INT_ICEBs1_C_like"/>
    <property type="match status" value="1"/>
</dbReference>
<dbReference type="InterPro" id="IPR050090">
    <property type="entry name" value="Tyrosine_recombinase_XerCD"/>
</dbReference>
<dbReference type="Pfam" id="PF14659">
    <property type="entry name" value="Phage_int_SAM_3"/>
    <property type="match status" value="1"/>
</dbReference>
<dbReference type="InterPro" id="IPR044068">
    <property type="entry name" value="CB"/>
</dbReference>
<dbReference type="PANTHER" id="PTHR30349">
    <property type="entry name" value="PHAGE INTEGRASE-RELATED"/>
    <property type="match status" value="1"/>
</dbReference>
<dbReference type="PROSITE" id="PS51900">
    <property type="entry name" value="CB"/>
    <property type="match status" value="1"/>
</dbReference>
<gene>
    <name evidence="9" type="ORF">O4220_19635</name>
</gene>
<dbReference type="Gene3D" id="1.10.150.130">
    <property type="match status" value="1"/>
</dbReference>
<evidence type="ECO:0000259" key="7">
    <source>
        <dbReference type="PROSITE" id="PS51898"/>
    </source>
</evidence>
<feature type="domain" description="Core-binding (CB)" evidence="8">
    <location>
        <begin position="62"/>
        <end position="186"/>
    </location>
</feature>